<evidence type="ECO:0000313" key="3">
    <source>
        <dbReference type="Proteomes" id="UP000515908"/>
    </source>
</evidence>
<reference evidence="2 3" key="1">
    <citation type="submission" date="2020-08" db="EMBL/GenBank/DDBJ databases">
        <authorList>
            <person name="Newling K."/>
            <person name="Davey J."/>
            <person name="Forrester S."/>
        </authorList>
    </citation>
    <scope>NUCLEOTIDE SEQUENCE [LARGE SCALE GENOMIC DNA]</scope>
    <source>
        <strain evidence="3">Crithidia deanei Carvalho (ATCC PRA-265)</strain>
    </source>
</reference>
<keyword evidence="3" id="KW-1185">Reference proteome</keyword>
<accession>A0A7G2CFX4</accession>
<dbReference type="Proteomes" id="UP000515908">
    <property type="component" value="Chromosome 09"/>
</dbReference>
<evidence type="ECO:0000256" key="1">
    <source>
        <dbReference type="SAM" id="MobiDB-lite"/>
    </source>
</evidence>
<gene>
    <name evidence="2" type="ORF">ADEAN_000534700</name>
</gene>
<name>A0A7G2CFX4_9TRYP</name>
<dbReference type="OrthoDB" id="271683at2759"/>
<protein>
    <submittedName>
        <fullName evidence="2">Uncharacterized protein</fullName>
    </submittedName>
</protein>
<sequence>MVGRVQRAVDIREKRAEDENLRPPEPQYATHERTQVSLLSAQDKHLVKRNYLDLVECTHRNPDTEEQIAYTDYPETRLPGADLSQDHLTQSKAITHMGTTRDMFKGTAKALEDRPVGYSGHVPQHERNMGGIHENDPARVYSKSYMTLATHGGGVDASVTENNLRAKHRSGRNAPPATSLKPKSDETIAQTTEGRLLQTTHQNVTKGEANINVRDDKQSQNYF</sequence>
<dbReference type="VEuPathDB" id="TriTrypDB:ADEAN_000534700"/>
<organism evidence="2 3">
    <name type="scientific">Angomonas deanei</name>
    <dbReference type="NCBI Taxonomy" id="59799"/>
    <lineage>
        <taxon>Eukaryota</taxon>
        <taxon>Discoba</taxon>
        <taxon>Euglenozoa</taxon>
        <taxon>Kinetoplastea</taxon>
        <taxon>Metakinetoplastina</taxon>
        <taxon>Trypanosomatida</taxon>
        <taxon>Trypanosomatidae</taxon>
        <taxon>Strigomonadinae</taxon>
        <taxon>Angomonas</taxon>
    </lineage>
</organism>
<feature type="region of interest" description="Disordered" evidence="1">
    <location>
        <begin position="1"/>
        <end position="29"/>
    </location>
</feature>
<feature type="compositionally biased region" description="Basic and acidic residues" evidence="1">
    <location>
        <begin position="7"/>
        <end position="22"/>
    </location>
</feature>
<dbReference type="AlphaFoldDB" id="A0A7G2CFX4"/>
<evidence type="ECO:0000313" key="2">
    <source>
        <dbReference type="EMBL" id="CAD2217861.1"/>
    </source>
</evidence>
<proteinExistence type="predicted"/>
<feature type="region of interest" description="Disordered" evidence="1">
    <location>
        <begin position="166"/>
        <end position="186"/>
    </location>
</feature>
<dbReference type="EMBL" id="LR877153">
    <property type="protein sequence ID" value="CAD2217861.1"/>
    <property type="molecule type" value="Genomic_DNA"/>
</dbReference>